<reference evidence="1 2" key="1">
    <citation type="journal article" date="2020" name="Nat. Commun.">
        <title>Genome of Tripterygium wilfordii and identification of cytochrome P450 involved in triptolide biosynthesis.</title>
        <authorList>
            <person name="Tu L."/>
            <person name="Su P."/>
            <person name="Zhang Z."/>
            <person name="Gao L."/>
            <person name="Wang J."/>
            <person name="Hu T."/>
            <person name="Zhou J."/>
            <person name="Zhang Y."/>
            <person name="Zhao Y."/>
            <person name="Liu Y."/>
            <person name="Song Y."/>
            <person name="Tong Y."/>
            <person name="Lu Y."/>
            <person name="Yang J."/>
            <person name="Xu C."/>
            <person name="Jia M."/>
            <person name="Peters R.J."/>
            <person name="Huang L."/>
            <person name="Gao W."/>
        </authorList>
    </citation>
    <scope>NUCLEOTIDE SEQUENCE [LARGE SCALE GENOMIC DNA]</scope>
    <source>
        <strain evidence="2">cv. XIE 37</strain>
        <tissue evidence="1">Leaf</tissue>
    </source>
</reference>
<dbReference type="InParanoid" id="A0A7J7DYB5"/>
<sequence length="96" mass="10159">MEIVLFASAEVSTVIDPTMATHLAVEEAMAHGARKVIVEGASENTVAAVENQELVVHSSGGGGGETERVFKWASAIVLGERQNESLVEEYCGPWSS</sequence>
<organism evidence="1 2">
    <name type="scientific">Tripterygium wilfordii</name>
    <name type="common">Thunder God vine</name>
    <dbReference type="NCBI Taxonomy" id="458696"/>
    <lineage>
        <taxon>Eukaryota</taxon>
        <taxon>Viridiplantae</taxon>
        <taxon>Streptophyta</taxon>
        <taxon>Embryophyta</taxon>
        <taxon>Tracheophyta</taxon>
        <taxon>Spermatophyta</taxon>
        <taxon>Magnoliopsida</taxon>
        <taxon>eudicotyledons</taxon>
        <taxon>Gunneridae</taxon>
        <taxon>Pentapetalae</taxon>
        <taxon>rosids</taxon>
        <taxon>fabids</taxon>
        <taxon>Celastrales</taxon>
        <taxon>Celastraceae</taxon>
        <taxon>Tripterygium</taxon>
    </lineage>
</organism>
<evidence type="ECO:0000313" key="1">
    <source>
        <dbReference type="EMBL" id="KAF5751368.1"/>
    </source>
</evidence>
<dbReference type="AlphaFoldDB" id="A0A7J7DYB5"/>
<evidence type="ECO:0000313" key="2">
    <source>
        <dbReference type="Proteomes" id="UP000593562"/>
    </source>
</evidence>
<protein>
    <submittedName>
        <fullName evidence="1">Uncharacterized protein</fullName>
    </submittedName>
</protein>
<keyword evidence="2" id="KW-1185">Reference proteome</keyword>
<accession>A0A7J7DYB5</accession>
<proteinExistence type="predicted"/>
<dbReference type="EMBL" id="JAAARO010000002">
    <property type="protein sequence ID" value="KAF5751368.1"/>
    <property type="molecule type" value="Genomic_DNA"/>
</dbReference>
<gene>
    <name evidence="1" type="ORF">HS088_TW02G00381</name>
</gene>
<dbReference type="Proteomes" id="UP000593562">
    <property type="component" value="Unassembled WGS sequence"/>
</dbReference>
<comment type="caution">
    <text evidence="1">The sequence shown here is derived from an EMBL/GenBank/DDBJ whole genome shotgun (WGS) entry which is preliminary data.</text>
</comment>
<name>A0A7J7DYB5_TRIWF</name>